<sequence length="72" mass="8007">MMSLIAKIIGVLGLLLIIGGVLHKNKKQTHILFAAGGLGLLLYSISLRDPIFILLQLVFILASLYEWKQHTH</sequence>
<dbReference type="EMBL" id="PFBZ01000226">
    <property type="protein sequence ID" value="PIT86046.1"/>
    <property type="molecule type" value="Genomic_DNA"/>
</dbReference>
<protein>
    <submittedName>
        <fullName evidence="2">Uncharacterized protein</fullName>
    </submittedName>
</protein>
<evidence type="ECO:0000256" key="1">
    <source>
        <dbReference type="SAM" id="Phobius"/>
    </source>
</evidence>
<keyword evidence="1" id="KW-0472">Membrane</keyword>
<evidence type="ECO:0000313" key="2">
    <source>
        <dbReference type="EMBL" id="PIT86046.1"/>
    </source>
</evidence>
<dbReference type="Proteomes" id="UP000229362">
    <property type="component" value="Unassembled WGS sequence"/>
</dbReference>
<organism evidence="2 3">
    <name type="scientific">Candidatus Magasanikbacteria bacterium CG10_big_fil_rev_8_21_14_0_10_43_6</name>
    <dbReference type="NCBI Taxonomy" id="1974650"/>
    <lineage>
        <taxon>Bacteria</taxon>
        <taxon>Candidatus Magasanikiibacteriota</taxon>
    </lineage>
</organism>
<feature type="transmembrane region" description="Helical" evidence="1">
    <location>
        <begin position="51"/>
        <end position="67"/>
    </location>
</feature>
<dbReference type="AlphaFoldDB" id="A0A2M6VZU0"/>
<feature type="transmembrane region" description="Helical" evidence="1">
    <location>
        <begin position="6"/>
        <end position="22"/>
    </location>
</feature>
<reference evidence="3" key="1">
    <citation type="submission" date="2017-09" db="EMBL/GenBank/DDBJ databases">
        <title>Depth-based differentiation of microbial function through sediment-hosted aquifers and enrichment of novel symbionts in the deep terrestrial subsurface.</title>
        <authorList>
            <person name="Probst A.J."/>
            <person name="Ladd B."/>
            <person name="Jarett J.K."/>
            <person name="Geller-Mcgrath D.E."/>
            <person name="Sieber C.M.K."/>
            <person name="Emerson J.B."/>
            <person name="Anantharaman K."/>
            <person name="Thomas B.C."/>
            <person name="Malmstrom R."/>
            <person name="Stieglmeier M."/>
            <person name="Klingl A."/>
            <person name="Woyke T."/>
            <person name="Ryan C.M."/>
            <person name="Banfield J.F."/>
        </authorList>
    </citation>
    <scope>NUCLEOTIDE SEQUENCE [LARGE SCALE GENOMIC DNA]</scope>
</reference>
<keyword evidence="1" id="KW-1133">Transmembrane helix</keyword>
<proteinExistence type="predicted"/>
<accession>A0A2M6VZU0</accession>
<keyword evidence="1" id="KW-0812">Transmembrane</keyword>
<feature type="transmembrane region" description="Helical" evidence="1">
    <location>
        <begin position="29"/>
        <end position="45"/>
    </location>
</feature>
<name>A0A2M6VZU0_9BACT</name>
<comment type="caution">
    <text evidence="2">The sequence shown here is derived from an EMBL/GenBank/DDBJ whole genome shotgun (WGS) entry which is preliminary data.</text>
</comment>
<gene>
    <name evidence="2" type="ORF">COU33_05305</name>
</gene>
<evidence type="ECO:0000313" key="3">
    <source>
        <dbReference type="Proteomes" id="UP000229362"/>
    </source>
</evidence>